<organism evidence="12 13">
    <name type="scientific">Candidatus Litorirhabdus singularis</name>
    <dbReference type="NCBI Taxonomy" id="2518993"/>
    <lineage>
        <taxon>Bacteria</taxon>
        <taxon>Pseudomonadati</taxon>
        <taxon>Pseudomonadota</taxon>
        <taxon>Gammaproteobacteria</taxon>
        <taxon>Cellvibrionales</taxon>
        <taxon>Halieaceae</taxon>
        <taxon>Candidatus Litorirhabdus</taxon>
    </lineage>
</organism>
<dbReference type="SUPFAM" id="SSF53597">
    <property type="entry name" value="Dihydrofolate reductase-like"/>
    <property type="match status" value="1"/>
</dbReference>
<comment type="similarity">
    <text evidence="4 10">In the N-terminal section; belongs to the cytidine and deoxycytidylate deaminase family.</text>
</comment>
<dbReference type="Pfam" id="PF00383">
    <property type="entry name" value="dCMP_cyt_deam_1"/>
    <property type="match status" value="1"/>
</dbReference>
<evidence type="ECO:0000256" key="4">
    <source>
        <dbReference type="ARBA" id="ARBA00005259"/>
    </source>
</evidence>
<keyword evidence="8 10" id="KW-0560">Oxidoreductase</keyword>
<evidence type="ECO:0000256" key="1">
    <source>
        <dbReference type="ARBA" id="ARBA00002151"/>
    </source>
</evidence>
<keyword evidence="10 12" id="KW-0378">Hydrolase</keyword>
<dbReference type="PROSITE" id="PS51747">
    <property type="entry name" value="CYT_DCMP_DEAMINASES_2"/>
    <property type="match status" value="1"/>
</dbReference>
<dbReference type="PIRSF" id="PIRSF006769">
    <property type="entry name" value="RibD"/>
    <property type="match status" value="1"/>
</dbReference>
<comment type="pathway">
    <text evidence="3 10">Cofactor biosynthesis; riboflavin biosynthesis; 5-amino-6-(D-ribitylamino)uracil from GTP: step 3/4.</text>
</comment>
<dbReference type="RefSeq" id="WP_279246802.1">
    <property type="nucleotide sequence ID" value="NZ_SHNN01000004.1"/>
</dbReference>
<comment type="pathway">
    <text evidence="2 10">Cofactor biosynthesis; riboflavin biosynthesis; 5-amino-6-(D-ribitylamino)uracil from GTP: step 2/4.</text>
</comment>
<evidence type="ECO:0000256" key="6">
    <source>
        <dbReference type="ARBA" id="ARBA00022619"/>
    </source>
</evidence>
<dbReference type="Gene3D" id="3.40.430.10">
    <property type="entry name" value="Dihydrofolate Reductase, subunit A"/>
    <property type="match status" value="1"/>
</dbReference>
<evidence type="ECO:0000313" key="13">
    <source>
        <dbReference type="Proteomes" id="UP001143362"/>
    </source>
</evidence>
<name>A0ABT3TKG1_9GAMM</name>
<dbReference type="EC" id="3.5.4.26" evidence="10"/>
<comment type="function">
    <text evidence="1 10">Converts 2,5-diamino-6-(ribosylamino)-4(3h)-pyrimidinone 5'-phosphate into 5-amino-6-(ribosylamino)-2,4(1h,3h)-pyrimidinedione 5'-phosphate.</text>
</comment>
<dbReference type="Gene3D" id="3.40.140.10">
    <property type="entry name" value="Cytidine Deaminase, domain 2"/>
    <property type="match status" value="1"/>
</dbReference>
<dbReference type="NCBIfam" id="TIGR00227">
    <property type="entry name" value="ribD_Cterm"/>
    <property type="match status" value="1"/>
</dbReference>
<dbReference type="PANTHER" id="PTHR38011:SF7">
    <property type="entry name" value="2,5-DIAMINO-6-RIBOSYLAMINO-4(3H)-PYRIMIDINONE 5'-PHOSPHATE REDUCTASE"/>
    <property type="match status" value="1"/>
</dbReference>
<comment type="caution">
    <text evidence="12">The sequence shown here is derived from an EMBL/GenBank/DDBJ whole genome shotgun (WGS) entry which is preliminary data.</text>
</comment>
<protein>
    <recommendedName>
        <fullName evidence="10">Riboflavin biosynthesis protein RibD</fullName>
    </recommendedName>
    <domain>
        <recommendedName>
            <fullName evidence="10">Diaminohydroxyphosphoribosylaminopyrimidine deaminase</fullName>
            <shortName evidence="10">DRAP deaminase</shortName>
            <ecNumber evidence="10">3.5.4.26</ecNumber>
        </recommendedName>
        <alternativeName>
            <fullName evidence="10">Riboflavin-specific deaminase</fullName>
        </alternativeName>
    </domain>
    <domain>
        <recommendedName>
            <fullName evidence="10">5-amino-6-(5-phosphoribosylamino)uracil reductase</fullName>
            <ecNumber evidence="10">1.1.1.193</ecNumber>
        </recommendedName>
        <alternativeName>
            <fullName evidence="10">HTP reductase</fullName>
        </alternativeName>
    </domain>
</protein>
<comment type="catalytic activity">
    <reaction evidence="10">
        <text>5-amino-6-(5-phospho-D-ribitylamino)uracil + NADP(+) = 5-amino-6-(5-phospho-D-ribosylamino)uracil + NADPH + H(+)</text>
        <dbReference type="Rhea" id="RHEA:17845"/>
        <dbReference type="ChEBI" id="CHEBI:15378"/>
        <dbReference type="ChEBI" id="CHEBI:57783"/>
        <dbReference type="ChEBI" id="CHEBI:58349"/>
        <dbReference type="ChEBI" id="CHEBI:58421"/>
        <dbReference type="ChEBI" id="CHEBI:58453"/>
        <dbReference type="EC" id="1.1.1.193"/>
    </reaction>
</comment>
<dbReference type="CDD" id="cd01284">
    <property type="entry name" value="Riboflavin_deaminase-reductase"/>
    <property type="match status" value="1"/>
</dbReference>
<comment type="catalytic activity">
    <reaction evidence="10">
        <text>2,5-diamino-6-hydroxy-4-(5-phosphoribosylamino)-pyrimidine + H2O + H(+) = 5-amino-6-(5-phospho-D-ribosylamino)uracil + NH4(+)</text>
        <dbReference type="Rhea" id="RHEA:21868"/>
        <dbReference type="ChEBI" id="CHEBI:15377"/>
        <dbReference type="ChEBI" id="CHEBI:15378"/>
        <dbReference type="ChEBI" id="CHEBI:28938"/>
        <dbReference type="ChEBI" id="CHEBI:58453"/>
        <dbReference type="ChEBI" id="CHEBI:58614"/>
        <dbReference type="EC" id="3.5.4.26"/>
    </reaction>
</comment>
<gene>
    <name evidence="12" type="primary">ribD</name>
    <name evidence="12" type="ORF">EYC98_18070</name>
</gene>
<keyword evidence="6 10" id="KW-0686">Riboflavin biosynthesis</keyword>
<keyword evidence="10" id="KW-0479">Metal-binding</keyword>
<dbReference type="Proteomes" id="UP001143362">
    <property type="component" value="Unassembled WGS sequence"/>
</dbReference>
<comment type="similarity">
    <text evidence="5 10">In the C-terminal section; belongs to the HTP reductase family.</text>
</comment>
<evidence type="ECO:0000256" key="8">
    <source>
        <dbReference type="ARBA" id="ARBA00023002"/>
    </source>
</evidence>
<dbReference type="NCBIfam" id="TIGR00326">
    <property type="entry name" value="eubact_ribD"/>
    <property type="match status" value="1"/>
</dbReference>
<dbReference type="InterPro" id="IPR002734">
    <property type="entry name" value="RibDG_C"/>
</dbReference>
<evidence type="ECO:0000256" key="3">
    <source>
        <dbReference type="ARBA" id="ARBA00004910"/>
    </source>
</evidence>
<evidence type="ECO:0000256" key="5">
    <source>
        <dbReference type="ARBA" id="ARBA00007417"/>
    </source>
</evidence>
<evidence type="ECO:0000256" key="2">
    <source>
        <dbReference type="ARBA" id="ARBA00004882"/>
    </source>
</evidence>
<dbReference type="InterPro" id="IPR024072">
    <property type="entry name" value="DHFR-like_dom_sf"/>
</dbReference>
<proteinExistence type="inferred from homology"/>
<evidence type="ECO:0000256" key="7">
    <source>
        <dbReference type="ARBA" id="ARBA00022857"/>
    </source>
</evidence>
<reference evidence="12" key="1">
    <citation type="submission" date="2019-02" db="EMBL/GenBank/DDBJ databases">
        <authorList>
            <person name="Li S.-H."/>
        </authorList>
    </citation>
    <scope>NUCLEOTIDE SEQUENCE</scope>
    <source>
        <strain evidence="12">IMCC14734</strain>
    </source>
</reference>
<keyword evidence="10" id="KW-0862">Zinc</keyword>
<dbReference type="GO" id="GO:0008835">
    <property type="term" value="F:diaminohydroxyphosphoribosylaminopyrimidine deaminase activity"/>
    <property type="evidence" value="ECO:0007669"/>
    <property type="project" value="UniProtKB-EC"/>
</dbReference>
<dbReference type="Pfam" id="PF01872">
    <property type="entry name" value="RibD_C"/>
    <property type="match status" value="1"/>
</dbReference>
<dbReference type="InterPro" id="IPR002125">
    <property type="entry name" value="CMP_dCMP_dom"/>
</dbReference>
<dbReference type="PANTHER" id="PTHR38011">
    <property type="entry name" value="DIHYDROFOLATE REDUCTASE FAMILY PROTEIN (AFU_ORTHOLOGUE AFUA_8G06820)"/>
    <property type="match status" value="1"/>
</dbReference>
<dbReference type="InterPro" id="IPR004794">
    <property type="entry name" value="Eubact_RibD"/>
</dbReference>
<keyword evidence="13" id="KW-1185">Reference proteome</keyword>
<dbReference type="EC" id="1.1.1.193" evidence="10"/>
<sequence length="369" mass="39598">MLTSFDSQMMARALQLAELGRYSTRPNPSVGCVLVSQQKIVAEGRTRPAGGDHAEVDALRQCTDNKGVHAYVTLEPCSHQGRTGPCSQALIEAGVAVVFVAMRDPNPDVSGTGIEQLRAAGISVVEMPLEAVARPINAGFFQRMETGRPRVRLKMASSLDGRTAMANGESQWITGPAARADVQRWRALSGAIVTGVGTVLQDDPALTVRESGYDIPQQPLRVIVDSKLRTPLHSKILQQQGVTLIAHCSEEPGTELARQGAQLLGLPANDGRVDLPALMSELARRQCNDILVECGAELTGSLLAAQWVDEILLYMAPALLGSAARPLAQLPFTAMAQKLELDIEDVRQVGADLRLQLRPRYQVTGATAS</sequence>
<comment type="cofactor">
    <cofactor evidence="10">
        <name>Zn(2+)</name>
        <dbReference type="ChEBI" id="CHEBI:29105"/>
    </cofactor>
    <text evidence="10">Binds 1 zinc ion.</text>
</comment>
<feature type="domain" description="CMP/dCMP-type deaminase" evidence="11">
    <location>
        <begin position="4"/>
        <end position="125"/>
    </location>
</feature>
<keyword evidence="9" id="KW-0511">Multifunctional enzyme</keyword>
<dbReference type="GO" id="GO:0008703">
    <property type="term" value="F:5-amino-6-(5-phosphoribosylamino)uracil reductase activity"/>
    <property type="evidence" value="ECO:0007669"/>
    <property type="project" value="UniProtKB-EC"/>
</dbReference>
<evidence type="ECO:0000256" key="10">
    <source>
        <dbReference type="PIRNR" id="PIRNR006769"/>
    </source>
</evidence>
<keyword evidence="7 10" id="KW-0521">NADP</keyword>
<dbReference type="EMBL" id="SHNN01000004">
    <property type="protein sequence ID" value="MCX2982773.1"/>
    <property type="molecule type" value="Genomic_DNA"/>
</dbReference>
<accession>A0ABT3TKG1</accession>
<dbReference type="InterPro" id="IPR011549">
    <property type="entry name" value="RibD_C"/>
</dbReference>
<dbReference type="InterPro" id="IPR016193">
    <property type="entry name" value="Cytidine_deaminase-like"/>
</dbReference>
<dbReference type="InterPro" id="IPR050765">
    <property type="entry name" value="Riboflavin_Biosynth_HTPR"/>
</dbReference>
<dbReference type="SUPFAM" id="SSF53927">
    <property type="entry name" value="Cytidine deaminase-like"/>
    <property type="match status" value="1"/>
</dbReference>
<evidence type="ECO:0000313" key="12">
    <source>
        <dbReference type="EMBL" id="MCX2982773.1"/>
    </source>
</evidence>
<evidence type="ECO:0000256" key="9">
    <source>
        <dbReference type="ARBA" id="ARBA00023268"/>
    </source>
</evidence>
<evidence type="ECO:0000259" key="11">
    <source>
        <dbReference type="PROSITE" id="PS51747"/>
    </source>
</evidence>